<dbReference type="GO" id="GO:0006878">
    <property type="term" value="P:intracellular copper ion homeostasis"/>
    <property type="evidence" value="ECO:0007669"/>
    <property type="project" value="TreeGrafter"/>
</dbReference>
<dbReference type="Pfam" id="PF00649">
    <property type="entry name" value="Copper-fist"/>
    <property type="match status" value="1"/>
</dbReference>
<feature type="domain" description="Copper-fist" evidence="9">
    <location>
        <begin position="1"/>
        <end position="40"/>
    </location>
</feature>
<dbReference type="GO" id="GO:0006879">
    <property type="term" value="P:intracellular iron ion homeostasis"/>
    <property type="evidence" value="ECO:0007669"/>
    <property type="project" value="TreeGrafter"/>
</dbReference>
<dbReference type="SMART" id="SM01090">
    <property type="entry name" value="Copper-fist"/>
    <property type="match status" value="1"/>
</dbReference>
<evidence type="ECO:0000313" key="11">
    <source>
        <dbReference type="Proteomes" id="UP000799424"/>
    </source>
</evidence>
<evidence type="ECO:0000256" key="5">
    <source>
        <dbReference type="ARBA" id="ARBA00023015"/>
    </source>
</evidence>
<dbReference type="InterPro" id="IPR051763">
    <property type="entry name" value="Copper_Homeo_Regul"/>
</dbReference>
<keyword evidence="3" id="KW-0862">Zinc</keyword>
<feature type="compositionally biased region" description="Polar residues" evidence="8">
    <location>
        <begin position="333"/>
        <end position="359"/>
    </location>
</feature>
<keyword evidence="6" id="KW-0804">Transcription</keyword>
<accession>A0A6A7ACN8</accession>
<gene>
    <name evidence="10" type="ORF">CC86DRAFT_378769</name>
</gene>
<dbReference type="PANTHER" id="PTHR28088:SF5">
    <property type="entry name" value="TRANSCRIPTIONAL ACTIVATOR HAA1-RELATED"/>
    <property type="match status" value="1"/>
</dbReference>
<evidence type="ECO:0000256" key="8">
    <source>
        <dbReference type="SAM" id="MobiDB-lite"/>
    </source>
</evidence>
<evidence type="ECO:0000313" key="10">
    <source>
        <dbReference type="EMBL" id="KAF2830478.1"/>
    </source>
</evidence>
<protein>
    <recommendedName>
        <fullName evidence="9">Copper-fist domain-containing protein</fullName>
    </recommendedName>
</protein>
<dbReference type="FunFam" id="3.90.430.10:FF:000001">
    <property type="entry name" value="Copper fist DNA-binding protein"/>
    <property type="match status" value="1"/>
</dbReference>
<feature type="compositionally biased region" description="Polar residues" evidence="8">
    <location>
        <begin position="252"/>
        <end position="268"/>
    </location>
</feature>
<dbReference type="AlphaFoldDB" id="A0A6A7ACN8"/>
<dbReference type="PRINTS" id="PR00617">
    <property type="entry name" value="COPPERFIST"/>
</dbReference>
<evidence type="ECO:0000259" key="9">
    <source>
        <dbReference type="PROSITE" id="PS50073"/>
    </source>
</evidence>
<dbReference type="EMBL" id="MU006219">
    <property type="protein sequence ID" value="KAF2830478.1"/>
    <property type="molecule type" value="Genomic_DNA"/>
</dbReference>
<evidence type="ECO:0000256" key="7">
    <source>
        <dbReference type="ARBA" id="ARBA00023242"/>
    </source>
</evidence>
<dbReference type="GO" id="GO:0045944">
    <property type="term" value="P:positive regulation of transcription by RNA polymerase II"/>
    <property type="evidence" value="ECO:0007669"/>
    <property type="project" value="TreeGrafter"/>
</dbReference>
<reference evidence="10" key="1">
    <citation type="journal article" date="2020" name="Stud. Mycol.">
        <title>101 Dothideomycetes genomes: a test case for predicting lifestyles and emergence of pathogens.</title>
        <authorList>
            <person name="Haridas S."/>
            <person name="Albert R."/>
            <person name="Binder M."/>
            <person name="Bloem J."/>
            <person name="Labutti K."/>
            <person name="Salamov A."/>
            <person name="Andreopoulos B."/>
            <person name="Baker S."/>
            <person name="Barry K."/>
            <person name="Bills G."/>
            <person name="Bluhm B."/>
            <person name="Cannon C."/>
            <person name="Castanera R."/>
            <person name="Culley D."/>
            <person name="Daum C."/>
            <person name="Ezra D."/>
            <person name="Gonzalez J."/>
            <person name="Henrissat B."/>
            <person name="Kuo A."/>
            <person name="Liang C."/>
            <person name="Lipzen A."/>
            <person name="Lutzoni F."/>
            <person name="Magnuson J."/>
            <person name="Mondo S."/>
            <person name="Nolan M."/>
            <person name="Ohm R."/>
            <person name="Pangilinan J."/>
            <person name="Park H.-J."/>
            <person name="Ramirez L."/>
            <person name="Alfaro M."/>
            <person name="Sun H."/>
            <person name="Tritt A."/>
            <person name="Yoshinaga Y."/>
            <person name="Zwiers L.-H."/>
            <person name="Turgeon B."/>
            <person name="Goodwin S."/>
            <person name="Spatafora J."/>
            <person name="Crous P."/>
            <person name="Grigoriev I."/>
        </authorList>
    </citation>
    <scope>NUCLEOTIDE SEQUENCE</scope>
    <source>
        <strain evidence="10">CBS 113818</strain>
    </source>
</reference>
<feature type="compositionally biased region" description="Basic and acidic residues" evidence="8">
    <location>
        <begin position="57"/>
        <end position="84"/>
    </location>
</feature>
<organism evidence="10 11">
    <name type="scientific">Ophiobolus disseminans</name>
    <dbReference type="NCBI Taxonomy" id="1469910"/>
    <lineage>
        <taxon>Eukaryota</taxon>
        <taxon>Fungi</taxon>
        <taxon>Dikarya</taxon>
        <taxon>Ascomycota</taxon>
        <taxon>Pezizomycotina</taxon>
        <taxon>Dothideomycetes</taxon>
        <taxon>Pleosporomycetidae</taxon>
        <taxon>Pleosporales</taxon>
        <taxon>Pleosporineae</taxon>
        <taxon>Phaeosphaeriaceae</taxon>
        <taxon>Ophiobolus</taxon>
    </lineage>
</organism>
<keyword evidence="2" id="KW-0479">Metal-binding</keyword>
<comment type="subcellular location">
    <subcellularLocation>
        <location evidence="1">Nucleus</location>
    </subcellularLocation>
</comment>
<sequence length="490" mass="52733">MPVIDGEKWACSSCIKGHRVSGCTHADRELHHINPKGRPVKQCEHCRGARKSKSHHAKCDCGDKKDKHKDKGDAKGELLHGPGDHDTSDRLLALDGRCQCHSGGKCLCGTAKENLDLKLDTSRQTLHDARVKPKLMTTHSEPHLTVFANGHHKPCHRNNNSAHVSGAPYKIPRPHTLHGHSAFAALAQSGNSYNGKPDAPAARSMDTLSLSNNDFYAMFGSTPRSADDVTSTNMASSLDSTAFQDPMFANQNSMFSQDSNSPGSNVSETFSSQQWPWTTTTVTPINSMFNFGSLSTSPSQDCLPNLDGDWSIPSAGFNPLWSAGDLPLDPSKFTDSLTQPISHSGESKQSGPGLTAASSVHSELGEQNMFGDMDMKAPQSTASESLFWEDSPVYRLSTAMPGESLMAPVPMPPVAVHHMHGLESDFTKGLNAAPTSMPSTAGGDFNETAAIAMPSNLEDDTSIDPWPIETNGLPFGGLTGFELSYSNNWF</sequence>
<keyword evidence="4" id="KW-0186">Copper</keyword>
<evidence type="ECO:0000256" key="1">
    <source>
        <dbReference type="ARBA" id="ARBA00004123"/>
    </source>
</evidence>
<proteinExistence type="predicted"/>
<keyword evidence="11" id="KW-1185">Reference proteome</keyword>
<name>A0A6A7ACN8_9PLEO</name>
<feature type="region of interest" description="Disordered" evidence="8">
    <location>
        <begin position="252"/>
        <end position="272"/>
    </location>
</feature>
<dbReference type="SMART" id="SM00412">
    <property type="entry name" value="Cu_FIST"/>
    <property type="match status" value="1"/>
</dbReference>
<dbReference type="GO" id="GO:0000981">
    <property type="term" value="F:DNA-binding transcription factor activity, RNA polymerase II-specific"/>
    <property type="evidence" value="ECO:0007669"/>
    <property type="project" value="TreeGrafter"/>
</dbReference>
<dbReference type="GO" id="GO:0005634">
    <property type="term" value="C:nucleus"/>
    <property type="evidence" value="ECO:0007669"/>
    <property type="project" value="UniProtKB-SubCell"/>
</dbReference>
<keyword evidence="5" id="KW-0805">Transcription regulation</keyword>
<dbReference type="InterPro" id="IPR001083">
    <property type="entry name" value="Cu_fist_DNA-bd_dom"/>
</dbReference>
<keyword evidence="7" id="KW-0539">Nucleus</keyword>
<dbReference type="InterPro" id="IPR036395">
    <property type="entry name" value="Cu_fist_DNA-bd_dom_sf"/>
</dbReference>
<evidence type="ECO:0000256" key="3">
    <source>
        <dbReference type="ARBA" id="ARBA00022833"/>
    </source>
</evidence>
<dbReference type="PROSITE" id="PS50073">
    <property type="entry name" value="COPPER_FIST_2"/>
    <property type="match status" value="1"/>
</dbReference>
<dbReference type="GO" id="GO:0000978">
    <property type="term" value="F:RNA polymerase II cis-regulatory region sequence-specific DNA binding"/>
    <property type="evidence" value="ECO:0007669"/>
    <property type="project" value="TreeGrafter"/>
</dbReference>
<dbReference type="GO" id="GO:0005507">
    <property type="term" value="F:copper ion binding"/>
    <property type="evidence" value="ECO:0007669"/>
    <property type="project" value="InterPro"/>
</dbReference>
<dbReference type="OrthoDB" id="5600085at2759"/>
<evidence type="ECO:0000256" key="6">
    <source>
        <dbReference type="ARBA" id="ARBA00023163"/>
    </source>
</evidence>
<dbReference type="SUPFAM" id="SSF57879">
    <property type="entry name" value="Zinc domain conserved in yeast copper-regulated transcription factors"/>
    <property type="match status" value="1"/>
</dbReference>
<dbReference type="PANTHER" id="PTHR28088">
    <property type="entry name" value="TRANSCRIPTIONAL ACTIVATOR HAA1-RELATED"/>
    <property type="match status" value="1"/>
</dbReference>
<dbReference type="Gene3D" id="3.90.430.10">
    <property type="entry name" value="Copper fist DNA-binding domain"/>
    <property type="match status" value="1"/>
</dbReference>
<evidence type="ECO:0000256" key="4">
    <source>
        <dbReference type="ARBA" id="ARBA00023008"/>
    </source>
</evidence>
<evidence type="ECO:0000256" key="2">
    <source>
        <dbReference type="ARBA" id="ARBA00022723"/>
    </source>
</evidence>
<feature type="region of interest" description="Disordered" evidence="8">
    <location>
        <begin position="331"/>
        <end position="359"/>
    </location>
</feature>
<dbReference type="Proteomes" id="UP000799424">
    <property type="component" value="Unassembled WGS sequence"/>
</dbReference>
<feature type="region of interest" description="Disordered" evidence="8">
    <location>
        <begin position="54"/>
        <end position="84"/>
    </location>
</feature>